<reference evidence="9 10" key="1">
    <citation type="submission" date="2017-11" db="EMBL/GenBank/DDBJ databases">
        <title>Draft genome of actinobacteria isolated from guarana (Paullinia cupana (Mart.) Ducke.</title>
        <authorList>
            <person name="Siqueira K.A."/>
            <person name="Liotti R.G."/>
            <person name="Mendes T.A.O."/>
            <person name="Soares M.A."/>
        </authorList>
    </citation>
    <scope>NUCLEOTIDE SEQUENCE [LARGE SCALE GENOMIC DNA]</scope>
    <source>
        <strain evidence="9 10">193</strain>
    </source>
</reference>
<evidence type="ECO:0000313" key="10">
    <source>
        <dbReference type="Proteomes" id="UP000270471"/>
    </source>
</evidence>
<evidence type="ECO:0000256" key="3">
    <source>
        <dbReference type="ARBA" id="ARBA00022475"/>
    </source>
</evidence>
<dbReference type="Gene3D" id="1.10.3720.10">
    <property type="entry name" value="MetI-like"/>
    <property type="match status" value="1"/>
</dbReference>
<feature type="domain" description="ABC transmembrane type-1" evidence="8">
    <location>
        <begin position="64"/>
        <end position="283"/>
    </location>
</feature>
<sequence>MLPGRNRRAAAVFLLPPLLVYLATVAFPIGESLFLSFFQWDGITRMKFIGLDNYRQLLTIDSTFRSAAVHSLVYLAVNLVIQLGGALLVANALTYLRRGQDTLRVLYLLPAVLSTVAIALLFQRVYSAEPEGVINQVLGAVGLGDLSRPWLSDVHTALVAVSVPEGWRFMGLYTVILLAGLLTVPREVEEAARLDGASETRIFFQIRLPHLRPVWLTTLVMATTYGLRGFDVPYLLTNGGPGVSTELLTTYMYKTAFTSTDYGYSSAISVFIVAECVVAVGIIVALLRRRGEALL</sequence>
<keyword evidence="5 7" id="KW-1133">Transmembrane helix</keyword>
<keyword evidence="4 7" id="KW-0812">Transmembrane</keyword>
<evidence type="ECO:0000256" key="2">
    <source>
        <dbReference type="ARBA" id="ARBA00022448"/>
    </source>
</evidence>
<evidence type="ECO:0000256" key="1">
    <source>
        <dbReference type="ARBA" id="ARBA00004651"/>
    </source>
</evidence>
<feature type="transmembrane region" description="Helical" evidence="7">
    <location>
        <begin position="211"/>
        <end position="230"/>
    </location>
</feature>
<evidence type="ECO:0000256" key="6">
    <source>
        <dbReference type="ARBA" id="ARBA00023136"/>
    </source>
</evidence>
<dbReference type="InterPro" id="IPR035906">
    <property type="entry name" value="MetI-like_sf"/>
</dbReference>
<evidence type="ECO:0000259" key="8">
    <source>
        <dbReference type="PROSITE" id="PS50928"/>
    </source>
</evidence>
<keyword evidence="10" id="KW-1185">Reference proteome</keyword>
<gene>
    <name evidence="9" type="ORF">CTZ28_19830</name>
</gene>
<dbReference type="PANTHER" id="PTHR43227:SF8">
    <property type="entry name" value="DIACETYLCHITOBIOSE UPTAKE SYSTEM PERMEASE PROTEIN DASB"/>
    <property type="match status" value="1"/>
</dbReference>
<dbReference type="EMBL" id="PENI01000012">
    <property type="protein sequence ID" value="RMB84169.1"/>
    <property type="molecule type" value="Genomic_DNA"/>
</dbReference>
<keyword evidence="3" id="KW-1003">Cell membrane</keyword>
<dbReference type="Pfam" id="PF00528">
    <property type="entry name" value="BPD_transp_1"/>
    <property type="match status" value="1"/>
</dbReference>
<dbReference type="InterPro" id="IPR000515">
    <property type="entry name" value="MetI-like"/>
</dbReference>
<proteinExistence type="inferred from homology"/>
<organism evidence="9 10">
    <name type="scientific">Streptomyces shenzhenensis</name>
    <dbReference type="NCBI Taxonomy" id="943815"/>
    <lineage>
        <taxon>Bacteria</taxon>
        <taxon>Bacillati</taxon>
        <taxon>Actinomycetota</taxon>
        <taxon>Actinomycetes</taxon>
        <taxon>Kitasatosporales</taxon>
        <taxon>Streptomycetaceae</taxon>
        <taxon>Streptomyces</taxon>
    </lineage>
</organism>
<dbReference type="PROSITE" id="PS50928">
    <property type="entry name" value="ABC_TM1"/>
    <property type="match status" value="1"/>
</dbReference>
<feature type="transmembrane region" description="Helical" evidence="7">
    <location>
        <begin position="262"/>
        <end position="287"/>
    </location>
</feature>
<dbReference type="InterPro" id="IPR050809">
    <property type="entry name" value="UgpAE/MalFG_permease"/>
</dbReference>
<dbReference type="CDD" id="cd06261">
    <property type="entry name" value="TM_PBP2"/>
    <property type="match status" value="1"/>
</dbReference>
<keyword evidence="6 7" id="KW-0472">Membrane</keyword>
<name>A0A3M0ID42_9ACTN</name>
<evidence type="ECO:0000256" key="7">
    <source>
        <dbReference type="RuleBase" id="RU363032"/>
    </source>
</evidence>
<feature type="transmembrane region" description="Helical" evidence="7">
    <location>
        <begin position="72"/>
        <end position="93"/>
    </location>
</feature>
<evidence type="ECO:0000256" key="5">
    <source>
        <dbReference type="ARBA" id="ARBA00022989"/>
    </source>
</evidence>
<protein>
    <submittedName>
        <fullName evidence="9">Sugar ABC transporter permease</fullName>
    </submittedName>
</protein>
<dbReference type="GO" id="GO:0005886">
    <property type="term" value="C:plasma membrane"/>
    <property type="evidence" value="ECO:0007669"/>
    <property type="project" value="UniProtKB-SubCell"/>
</dbReference>
<dbReference type="Proteomes" id="UP000270471">
    <property type="component" value="Unassembled WGS sequence"/>
</dbReference>
<comment type="subcellular location">
    <subcellularLocation>
        <location evidence="1 7">Cell membrane</location>
        <topology evidence="1 7">Multi-pass membrane protein</topology>
    </subcellularLocation>
</comment>
<comment type="caution">
    <text evidence="9">The sequence shown here is derived from an EMBL/GenBank/DDBJ whole genome shotgun (WGS) entry which is preliminary data.</text>
</comment>
<accession>A0A3M0ID42</accession>
<dbReference type="PANTHER" id="PTHR43227">
    <property type="entry name" value="BLL4140 PROTEIN"/>
    <property type="match status" value="1"/>
</dbReference>
<keyword evidence="2 7" id="KW-0813">Transport</keyword>
<dbReference type="GO" id="GO:0055085">
    <property type="term" value="P:transmembrane transport"/>
    <property type="evidence" value="ECO:0007669"/>
    <property type="project" value="InterPro"/>
</dbReference>
<dbReference type="AlphaFoldDB" id="A0A3M0ID42"/>
<evidence type="ECO:0000256" key="4">
    <source>
        <dbReference type="ARBA" id="ARBA00022692"/>
    </source>
</evidence>
<dbReference type="SUPFAM" id="SSF161098">
    <property type="entry name" value="MetI-like"/>
    <property type="match status" value="1"/>
</dbReference>
<dbReference type="OrthoDB" id="9804439at2"/>
<comment type="similarity">
    <text evidence="7">Belongs to the binding-protein-dependent transport system permease family.</text>
</comment>
<feature type="transmembrane region" description="Helical" evidence="7">
    <location>
        <begin position="105"/>
        <end position="126"/>
    </location>
</feature>
<evidence type="ECO:0000313" key="9">
    <source>
        <dbReference type="EMBL" id="RMB84169.1"/>
    </source>
</evidence>
<feature type="transmembrane region" description="Helical" evidence="7">
    <location>
        <begin position="166"/>
        <end position="184"/>
    </location>
</feature>